<keyword evidence="1" id="KW-0808">Transferase</keyword>
<sequence length="171" mass="19869">METKIIIAGPEHWQEYKTIRLKALKADPIAFGVTYEQDVLLSEEEWKERLFNPFSQTYLAMANDKPVALATVRREKAKNVEHLATINSVFTDPEFRQHGISSKILKNILDDLHANDKTVKVRLSVNVAQESARKMYEKSGFFKVAILPKEMKVNEKYYDQIEMAYIFKDKL</sequence>
<dbReference type="SUPFAM" id="SSF55729">
    <property type="entry name" value="Acyl-CoA N-acyltransferases (Nat)"/>
    <property type="match status" value="1"/>
</dbReference>
<gene>
    <name evidence="4" type="ORF">UV91_C0001G0072</name>
</gene>
<evidence type="ECO:0000259" key="3">
    <source>
        <dbReference type="PROSITE" id="PS51186"/>
    </source>
</evidence>
<evidence type="ECO:0000256" key="1">
    <source>
        <dbReference type="ARBA" id="ARBA00022679"/>
    </source>
</evidence>
<dbReference type="Pfam" id="PF13673">
    <property type="entry name" value="Acetyltransf_10"/>
    <property type="match status" value="1"/>
</dbReference>
<dbReference type="PANTHER" id="PTHR43420:SF12">
    <property type="entry name" value="N-ACETYLTRANSFERASE DOMAIN-CONTAINING PROTEIN"/>
    <property type="match status" value="1"/>
</dbReference>
<dbReference type="GO" id="GO:0016747">
    <property type="term" value="F:acyltransferase activity, transferring groups other than amino-acyl groups"/>
    <property type="evidence" value="ECO:0007669"/>
    <property type="project" value="InterPro"/>
</dbReference>
<reference evidence="4 5" key="1">
    <citation type="journal article" date="2015" name="Nature">
        <title>rRNA introns, odd ribosomes, and small enigmatic genomes across a large radiation of phyla.</title>
        <authorList>
            <person name="Brown C.T."/>
            <person name="Hug L.A."/>
            <person name="Thomas B.C."/>
            <person name="Sharon I."/>
            <person name="Castelle C.J."/>
            <person name="Singh A."/>
            <person name="Wilkins M.J."/>
            <person name="Williams K.H."/>
            <person name="Banfield J.F."/>
        </authorList>
    </citation>
    <scope>NUCLEOTIDE SEQUENCE [LARGE SCALE GENOMIC DNA]</scope>
</reference>
<dbReference type="PROSITE" id="PS51186">
    <property type="entry name" value="GNAT"/>
    <property type="match status" value="1"/>
</dbReference>
<accession>A0A0G1EPE6</accession>
<dbReference type="AlphaFoldDB" id="A0A0G1EPE6"/>
<dbReference type="InterPro" id="IPR050680">
    <property type="entry name" value="YpeA/RimI_acetyltransf"/>
</dbReference>
<evidence type="ECO:0000313" key="4">
    <source>
        <dbReference type="EMBL" id="KKT11860.1"/>
    </source>
</evidence>
<feature type="domain" description="N-acetyltransferase" evidence="3">
    <location>
        <begin position="19"/>
        <end position="164"/>
    </location>
</feature>
<protein>
    <recommendedName>
        <fullName evidence="3">N-acetyltransferase domain-containing protein</fullName>
    </recommendedName>
</protein>
<dbReference type="InterPro" id="IPR016181">
    <property type="entry name" value="Acyl_CoA_acyltransferase"/>
</dbReference>
<keyword evidence="2" id="KW-0012">Acyltransferase</keyword>
<dbReference type="PANTHER" id="PTHR43420">
    <property type="entry name" value="ACETYLTRANSFERASE"/>
    <property type="match status" value="1"/>
</dbReference>
<evidence type="ECO:0000313" key="5">
    <source>
        <dbReference type="Proteomes" id="UP000033907"/>
    </source>
</evidence>
<organism evidence="4 5">
    <name type="scientific">Candidatus Nomurabacteria bacterium GW2011_GWF2_43_24</name>
    <dbReference type="NCBI Taxonomy" id="1618778"/>
    <lineage>
        <taxon>Bacteria</taxon>
        <taxon>Candidatus Nomuraibacteriota</taxon>
    </lineage>
</organism>
<proteinExistence type="predicted"/>
<evidence type="ECO:0000256" key="2">
    <source>
        <dbReference type="ARBA" id="ARBA00023315"/>
    </source>
</evidence>
<dbReference type="EMBL" id="LCGH01000001">
    <property type="protein sequence ID" value="KKT11860.1"/>
    <property type="molecule type" value="Genomic_DNA"/>
</dbReference>
<dbReference type="Gene3D" id="3.40.630.30">
    <property type="match status" value="1"/>
</dbReference>
<dbReference type="CDD" id="cd04301">
    <property type="entry name" value="NAT_SF"/>
    <property type="match status" value="1"/>
</dbReference>
<comment type="caution">
    <text evidence="4">The sequence shown here is derived from an EMBL/GenBank/DDBJ whole genome shotgun (WGS) entry which is preliminary data.</text>
</comment>
<dbReference type="Proteomes" id="UP000033907">
    <property type="component" value="Unassembled WGS sequence"/>
</dbReference>
<dbReference type="InterPro" id="IPR000182">
    <property type="entry name" value="GNAT_dom"/>
</dbReference>
<name>A0A0G1EPE6_9BACT</name>